<evidence type="ECO:0000313" key="5">
    <source>
        <dbReference type="EMBL" id="MBW4331651.1"/>
    </source>
</evidence>
<proteinExistence type="predicted"/>
<dbReference type="Pfam" id="PF05658">
    <property type="entry name" value="YadA_head"/>
    <property type="match status" value="2"/>
</dbReference>
<feature type="domain" description="Trimeric autotransporter adhesin YadA-like stalk" evidence="4">
    <location>
        <begin position="703"/>
        <end position="739"/>
    </location>
</feature>
<feature type="domain" description="Trimeric autotransporter adhesin YadA-like stalk" evidence="4">
    <location>
        <begin position="1118"/>
        <end position="1155"/>
    </location>
</feature>
<name>A0ABS6XQH2_9SPHN</name>
<gene>
    <name evidence="5" type="ORF">KY084_12300</name>
</gene>
<feature type="domain" description="Trimeric autotransporter adhesin YadA-like stalk" evidence="4">
    <location>
        <begin position="990"/>
        <end position="1014"/>
    </location>
</feature>
<protein>
    <submittedName>
        <fullName evidence="5">YadA-like family protein</fullName>
    </submittedName>
</protein>
<sequence length="1242" mass="121989">MLAAATMLPCANAQTATPNLVSACSGVSLPRSAVTDIMSPVITGVADPVQGTVNSLLGALTLVGIDPLSIDTTQLLTDAANGDPITLRVLNTDGTIVGPTDRCDLQSDSYSLDTEGGISIGGNRITGLGTNGQDAVAGEENSIAFGNLATTDATAVNSIAMGTSASVGANATGGLALGSGSSVTAANSIALGAGSVADRGPLTGYTAFGLSGTQDSAGELSVGVIGAPRQITNVAPGSSPTDAVNVAQLTSVAAQIGDVAGTAVLYDTAAQDQVTLAGADGTTISNVAEGTLSADSTDAVNGSQLYATNNRVDDNSSSITNLTTNIQNGAAGPVQYSDAATPDQANGGTPTNDLALVGAADAPVGLHNVADGDVSTGSTDAVNGGQLFDVSSGLDALAGLAVQYDDAGQTSVTLGTAGTPVAVRNVADGTLSADSTDAVNGSQLYATNNRVDDNSSSITNLTTNIQNGAAGPVQYSDAATPDQANGGTPTNDLALVGAADAPVGLHNVADGDVSAGSTDAVNGGQLFDVSSGLDALAGLAVQYDDAGQTSVTLGTAGTPVAVRNVAEGTLSADSTDAVNGSQLYATNNRVDDNSSSITNLTTNIQNGAAGPVQYSDAATPDEANGGTPTNDLALIGAADAPVGLHNVADGDVSAGSTDAVNGGQLFDVSSGLDALAGLAVQYDDAGQTSVTLGTAGTPVAVRNVAEGTLSADSTDAVNGSQLAGFGSSVATAIGGNTVYDASLNQLLTDIDFEGLSYSSIQEAVAAIDASISDGLDSPYFRVQSERGPATVSAQDSMAIGPEAEASAANSVALGSGAVANRGGQADYTALGLGTPQTSVGEVSVGTQGAERQITNLAAGSAATDAVNVAQLQGVADQVTAIDSSSVQYDDASHSTITLDGGTGGSTLTNVAAASLTEGSTDAVNGSQLYQTNVNVANNSSAISNLANSISNGGTGPVQYSNPSTPTVPNGGVRSNDVTLVGADDGSVALHNVGDGSISAGSTDAVNGGQVYELALTAVNAVSYDTDDDGNRTNSITLEGGNASEAVEIHNVADGTVAEGSTDAVNGNQLNETNQAVANAQSTANAAMSREQNAVHYVTSAHNEVALGGQDADNPVEVHNVAPGVAATDAVDVQQMNDGLASAIDTANSYTDARFAALDYDIKDVRRDNYAGTAGALATAGLPQAYIAGKGMIAIAGGTYGGESAVAFGFSKAMTDQHSVVKLSGSYDSRGRAGASAGFGYQF</sequence>
<dbReference type="RefSeq" id="WP_219238768.1">
    <property type="nucleotide sequence ID" value="NZ_JAHWZX010000011.1"/>
</dbReference>
<feature type="domain" description="Trimeric autotransporter adhesin YadA-like stalk" evidence="4">
    <location>
        <begin position="1048"/>
        <end position="1084"/>
    </location>
</feature>
<feature type="domain" description="Trimeric autotransporter adhesin YadA-like stalk" evidence="4">
    <location>
        <begin position="425"/>
        <end position="465"/>
    </location>
</feature>
<feature type="domain" description="Trimeric autotransporter adhesin YadA-like stalk" evidence="4">
    <location>
        <begin position="907"/>
        <end position="949"/>
    </location>
</feature>
<feature type="domain" description="Trimeric autotransporter adhesin YadA-like stalk" evidence="4">
    <location>
        <begin position="564"/>
        <end position="604"/>
    </location>
</feature>
<accession>A0ABS6XQH2</accession>
<organism evidence="5 6">
    <name type="scientific">Stakelama flava</name>
    <dbReference type="NCBI Taxonomy" id="2860338"/>
    <lineage>
        <taxon>Bacteria</taxon>
        <taxon>Pseudomonadati</taxon>
        <taxon>Pseudomonadota</taxon>
        <taxon>Alphaproteobacteria</taxon>
        <taxon>Sphingomonadales</taxon>
        <taxon>Sphingomonadaceae</taxon>
        <taxon>Stakelama</taxon>
    </lineage>
</organism>
<evidence type="ECO:0000259" key="3">
    <source>
        <dbReference type="Pfam" id="PF05658"/>
    </source>
</evidence>
<feature type="domain" description="Trimeric autotransporter adhesin YadA-like stalk" evidence="4">
    <location>
        <begin position="645"/>
        <end position="678"/>
    </location>
</feature>
<evidence type="ECO:0000259" key="4">
    <source>
        <dbReference type="Pfam" id="PF05662"/>
    </source>
</evidence>
<feature type="domain" description="Trimeric autotransporter adhesin YadA-like stalk" evidence="4">
    <location>
        <begin position="367"/>
        <end position="400"/>
    </location>
</feature>
<comment type="subcellular location">
    <subcellularLocation>
        <location evidence="1">Membrane</location>
    </subcellularLocation>
</comment>
<feature type="domain" description="Trimeric autotransporter adhesin YadA-like stalk" evidence="4">
    <location>
        <begin position="506"/>
        <end position="539"/>
    </location>
</feature>
<feature type="domain" description="Trimeric autotransporter adhesin YadA-like stalk" evidence="4">
    <location>
        <begin position="852"/>
        <end position="881"/>
    </location>
</feature>
<comment type="caution">
    <text evidence="5">The sequence shown here is derived from an EMBL/GenBank/DDBJ whole genome shotgun (WGS) entry which is preliminary data.</text>
</comment>
<dbReference type="InterPro" id="IPR008640">
    <property type="entry name" value="Adhesin_Head_dom"/>
</dbReference>
<evidence type="ECO:0000256" key="1">
    <source>
        <dbReference type="ARBA" id="ARBA00004370"/>
    </source>
</evidence>
<evidence type="ECO:0000313" key="6">
    <source>
        <dbReference type="Proteomes" id="UP001197214"/>
    </source>
</evidence>
<dbReference type="Proteomes" id="UP001197214">
    <property type="component" value="Unassembled WGS sequence"/>
</dbReference>
<dbReference type="EMBL" id="JAHWZX010000011">
    <property type="protein sequence ID" value="MBW4331651.1"/>
    <property type="molecule type" value="Genomic_DNA"/>
</dbReference>
<feature type="domain" description="Trimeric autotransporter adhesin YadA-like head" evidence="3">
    <location>
        <begin position="169"/>
        <end position="195"/>
    </location>
</feature>
<evidence type="ECO:0000259" key="2">
    <source>
        <dbReference type="Pfam" id="PF03895"/>
    </source>
</evidence>
<dbReference type="Pfam" id="PF03895">
    <property type="entry name" value="YadA_anchor"/>
    <property type="match status" value="1"/>
</dbReference>
<dbReference type="Pfam" id="PF05662">
    <property type="entry name" value="YadA_stalk"/>
    <property type="match status" value="13"/>
</dbReference>
<dbReference type="InterPro" id="IPR008635">
    <property type="entry name" value="Coiled_stalk_dom"/>
</dbReference>
<keyword evidence="6" id="KW-1185">Reference proteome</keyword>
<feature type="domain" description="Trimeric autotransporter adhesin YadA-like head" evidence="3">
    <location>
        <begin position="792"/>
        <end position="817"/>
    </location>
</feature>
<feature type="domain" description="Trimeric autotransporter adhesin YadA-like stalk" evidence="4">
    <location>
        <begin position="284"/>
        <end position="326"/>
    </location>
</feature>
<feature type="domain" description="Trimeric autotransporter adhesin YadA-like C-terminal membrane anchor" evidence="2">
    <location>
        <begin position="1182"/>
        <end position="1242"/>
    </location>
</feature>
<dbReference type="InterPro" id="IPR005594">
    <property type="entry name" value="YadA_C"/>
</dbReference>
<reference evidence="5 6" key="1">
    <citation type="submission" date="2021-07" db="EMBL/GenBank/DDBJ databases">
        <title>Stakelama flava sp. nov., a novel endophytic bacterium isolated from branch of Kandelia candel.</title>
        <authorList>
            <person name="Tuo L."/>
        </authorList>
    </citation>
    <scope>NUCLEOTIDE SEQUENCE [LARGE SCALE GENOMIC DNA]</scope>
    <source>
        <strain evidence="5 6">CBK3Z-3</strain>
    </source>
</reference>
<feature type="domain" description="Trimeric autotransporter adhesin YadA-like stalk" evidence="4">
    <location>
        <begin position="230"/>
        <end position="259"/>
    </location>
</feature>